<dbReference type="SUPFAM" id="SSF56300">
    <property type="entry name" value="Metallo-dependent phosphatases"/>
    <property type="match status" value="1"/>
</dbReference>
<evidence type="ECO:0000256" key="1">
    <source>
        <dbReference type="SAM" id="Phobius"/>
    </source>
</evidence>
<dbReference type="AlphaFoldDB" id="A0A0A8X4D8"/>
<proteinExistence type="predicted"/>
<dbReference type="PANTHER" id="PTHR31302">
    <property type="entry name" value="TRANSMEMBRANE PROTEIN WITH METALLOPHOSPHOESTERASE DOMAIN-RELATED"/>
    <property type="match status" value="1"/>
</dbReference>
<dbReference type="GO" id="GO:0016020">
    <property type="term" value="C:membrane"/>
    <property type="evidence" value="ECO:0007669"/>
    <property type="project" value="GOC"/>
</dbReference>
<evidence type="ECO:0000259" key="2">
    <source>
        <dbReference type="Pfam" id="PF00149"/>
    </source>
</evidence>
<dbReference type="Gene3D" id="3.60.21.10">
    <property type="match status" value="1"/>
</dbReference>
<feature type="domain" description="Calcineurin-like phosphoesterase" evidence="2">
    <location>
        <begin position="48"/>
        <end position="204"/>
    </location>
</feature>
<name>A0A0A8X4D8_MESS1</name>
<dbReference type="GO" id="GO:0008758">
    <property type="term" value="F:UDP-2,3-diacylglucosamine hydrolase activity"/>
    <property type="evidence" value="ECO:0007669"/>
    <property type="project" value="TreeGrafter"/>
</dbReference>
<dbReference type="PANTHER" id="PTHR31302:SF32">
    <property type="entry name" value="PHOSPHOESTERASE"/>
    <property type="match status" value="1"/>
</dbReference>
<dbReference type="GO" id="GO:0009245">
    <property type="term" value="P:lipid A biosynthetic process"/>
    <property type="evidence" value="ECO:0007669"/>
    <property type="project" value="TreeGrafter"/>
</dbReference>
<protein>
    <submittedName>
        <fullName evidence="3">Phosphoesterase</fullName>
    </submittedName>
</protein>
<keyword evidence="1" id="KW-1133">Transmembrane helix</keyword>
<dbReference type="EMBL" id="BASE01000043">
    <property type="protein sequence ID" value="GAM13877.1"/>
    <property type="molecule type" value="Genomic_DNA"/>
</dbReference>
<dbReference type="STRING" id="1321606.SAMD00020551_2024"/>
<dbReference type="Proteomes" id="UP000031014">
    <property type="component" value="Unassembled WGS sequence"/>
</dbReference>
<keyword evidence="4" id="KW-1185">Reference proteome</keyword>
<gene>
    <name evidence="3" type="ORF">SAMD00020551_2024</name>
</gene>
<accession>A0A0A8X4D8</accession>
<sequence length="262" mass="28917">MDLIYFILGMLLIGSFLLLYMYRQAFTDKVLNQEIRLKEFPESFGSVKIFFISDIHKRIIQDAIINEVKGKADLVVIGGDLAEKGVPLERVSANIEKLKTIAPVFFVWGNNDYEFNSHELDSLLYHLGVKVLDNTAVKFESSTGDVLHILGIDDLSLGKSRLDLAMRDADEEGFRILVSHNPAIVNSLKPEHNISLVLSGHTHGGQIRIFGFGPYELGGITMKNGATVLTSNGYGTTGVPLRLGARAETHLLTLVADFKTAD</sequence>
<dbReference type="InterPro" id="IPR029052">
    <property type="entry name" value="Metallo-depent_PP-like"/>
</dbReference>
<dbReference type="InterPro" id="IPR004843">
    <property type="entry name" value="Calcineurin-like_PHP"/>
</dbReference>
<evidence type="ECO:0000313" key="3">
    <source>
        <dbReference type="EMBL" id="GAM13877.1"/>
    </source>
</evidence>
<reference evidence="3 4" key="1">
    <citation type="submission" date="2013-06" db="EMBL/GenBank/DDBJ databases">
        <title>Whole genome shotgun sequence of Bacillus selenatarsenatis SF-1.</title>
        <authorList>
            <person name="Kuroda M."/>
            <person name="Sei K."/>
            <person name="Yamashita M."/>
            <person name="Ike M."/>
        </authorList>
    </citation>
    <scope>NUCLEOTIDE SEQUENCE [LARGE SCALE GENOMIC DNA]</scope>
    <source>
        <strain evidence="3 4">SF-1</strain>
    </source>
</reference>
<dbReference type="InterPro" id="IPR051158">
    <property type="entry name" value="Metallophosphoesterase_sf"/>
</dbReference>
<evidence type="ECO:0000313" key="4">
    <source>
        <dbReference type="Proteomes" id="UP000031014"/>
    </source>
</evidence>
<organism evidence="3 4">
    <name type="scientific">Mesobacillus selenatarsenatis (strain DSM 18680 / JCM 14380 / FERM P-15431 / SF-1)</name>
    <dbReference type="NCBI Taxonomy" id="1321606"/>
    <lineage>
        <taxon>Bacteria</taxon>
        <taxon>Bacillati</taxon>
        <taxon>Bacillota</taxon>
        <taxon>Bacilli</taxon>
        <taxon>Bacillales</taxon>
        <taxon>Bacillaceae</taxon>
        <taxon>Mesobacillus</taxon>
    </lineage>
</organism>
<comment type="caution">
    <text evidence="3">The sequence shown here is derived from an EMBL/GenBank/DDBJ whole genome shotgun (WGS) entry which is preliminary data.</text>
</comment>
<keyword evidence="1" id="KW-0472">Membrane</keyword>
<keyword evidence="1" id="KW-0812">Transmembrane</keyword>
<dbReference type="Pfam" id="PF00149">
    <property type="entry name" value="Metallophos"/>
    <property type="match status" value="1"/>
</dbReference>
<feature type="transmembrane region" description="Helical" evidence="1">
    <location>
        <begin position="6"/>
        <end position="22"/>
    </location>
</feature>